<dbReference type="Proteomes" id="UP000177269">
    <property type="component" value="Unassembled WGS sequence"/>
</dbReference>
<dbReference type="SUPFAM" id="SSF55729">
    <property type="entry name" value="Acyl-CoA N-acyltransferases (Nat)"/>
    <property type="match status" value="1"/>
</dbReference>
<dbReference type="InterPro" id="IPR038740">
    <property type="entry name" value="BioF2-like_GNAT_dom"/>
</dbReference>
<gene>
    <name evidence="3" type="ORF">A3G52_03440</name>
</gene>
<feature type="domain" description="BioF2-like acetyltransferase" evidence="2">
    <location>
        <begin position="63"/>
        <end position="153"/>
    </location>
</feature>
<proteinExistence type="inferred from homology"/>
<comment type="similarity">
    <text evidence="1">Belongs to the DegT/DnrJ/EryC1 family.</text>
</comment>
<sequence>MPGKRDVFQKKYIGKDYVAYGSDLVLDKEKAWKQISRRARRSIEEAKNIPNLRIEKREGNEEDMKLFRSVWYDSEDKDLDMNNFGKNTHHTYFAYLDGRFVAGIIAAEVKHHLFLQFLGSNDEAKKLNIPSFLIWHIVHEFHGSKHKFLDIGCSFRSTLQEFFKNWATYEYPIIYHSPDLTPKIDATPFGSESMNVLPDDSVNVDVELEKKFGPREFTYFPRGKYAIYSILKHLDLKKDEEVFITTTTGSPYLSIGVSTTIEDVCLWSRKIGKKTKAIFLIHEFGFVHPKLKEMRELADRLKIPLIEDCAYAWQSGEAGKYGDFVIYSFPKFFPVQYGGLLVGKHFADRDIWDRFSCLDVGKTEVIKRQLSSYIKDIQDIVRKRRENYAYVEKLCRNEDFEPFFDIKDNETPGMFVLKVENHDKIIEICSRLKLFGIECGGYYHNDAVFLPIHQNLGKAHLDYIFGALRSRYRLENGIYPPEYFDKIYESKRDRNDRAEEGWGKQ</sequence>
<dbReference type="Gene3D" id="3.40.630.30">
    <property type="match status" value="1"/>
</dbReference>
<name>A0A1G2P2L2_9BACT</name>
<dbReference type="Gene3D" id="3.40.640.10">
    <property type="entry name" value="Type I PLP-dependent aspartate aminotransferase-like (Major domain)"/>
    <property type="match status" value="1"/>
</dbReference>
<evidence type="ECO:0000256" key="1">
    <source>
        <dbReference type="RuleBase" id="RU004508"/>
    </source>
</evidence>
<evidence type="ECO:0000313" key="3">
    <source>
        <dbReference type="EMBL" id="OHA41862.1"/>
    </source>
</evidence>
<dbReference type="InterPro" id="IPR000653">
    <property type="entry name" value="DegT/StrS_aminotransferase"/>
</dbReference>
<dbReference type="AlphaFoldDB" id="A0A1G2P2L2"/>
<protein>
    <recommendedName>
        <fullName evidence="2">BioF2-like acetyltransferase domain-containing protein</fullName>
    </recommendedName>
</protein>
<keyword evidence="1" id="KW-0663">Pyridoxal phosphate</keyword>
<evidence type="ECO:0000313" key="4">
    <source>
        <dbReference type="Proteomes" id="UP000177269"/>
    </source>
</evidence>
<comment type="caution">
    <text evidence="3">The sequence shown here is derived from an EMBL/GenBank/DDBJ whole genome shotgun (WGS) entry which is preliminary data.</text>
</comment>
<dbReference type="SUPFAM" id="SSF53383">
    <property type="entry name" value="PLP-dependent transferases"/>
    <property type="match status" value="1"/>
</dbReference>
<dbReference type="InterPro" id="IPR016181">
    <property type="entry name" value="Acyl_CoA_acyltransferase"/>
</dbReference>
<dbReference type="InterPro" id="IPR015421">
    <property type="entry name" value="PyrdxlP-dep_Trfase_major"/>
</dbReference>
<organism evidence="3 4">
    <name type="scientific">Candidatus Taylorbacteria bacterium RIFCSPLOWO2_12_FULL_43_20</name>
    <dbReference type="NCBI Taxonomy" id="1802332"/>
    <lineage>
        <taxon>Bacteria</taxon>
        <taxon>Candidatus Tayloriibacteriota</taxon>
    </lineage>
</organism>
<evidence type="ECO:0000259" key="2">
    <source>
        <dbReference type="Pfam" id="PF13480"/>
    </source>
</evidence>
<dbReference type="EMBL" id="MHSK01000024">
    <property type="protein sequence ID" value="OHA41862.1"/>
    <property type="molecule type" value="Genomic_DNA"/>
</dbReference>
<dbReference type="Pfam" id="PF13480">
    <property type="entry name" value="Acetyltransf_6"/>
    <property type="match status" value="1"/>
</dbReference>
<dbReference type="Pfam" id="PF01041">
    <property type="entry name" value="DegT_DnrJ_EryC1"/>
    <property type="match status" value="1"/>
</dbReference>
<reference evidence="3 4" key="1">
    <citation type="journal article" date="2016" name="Nat. Commun.">
        <title>Thousands of microbial genomes shed light on interconnected biogeochemical processes in an aquifer system.</title>
        <authorList>
            <person name="Anantharaman K."/>
            <person name="Brown C.T."/>
            <person name="Hug L.A."/>
            <person name="Sharon I."/>
            <person name="Castelle C.J."/>
            <person name="Probst A.J."/>
            <person name="Thomas B.C."/>
            <person name="Singh A."/>
            <person name="Wilkins M.J."/>
            <person name="Karaoz U."/>
            <person name="Brodie E.L."/>
            <person name="Williams K.H."/>
            <person name="Hubbard S.S."/>
            <person name="Banfield J.F."/>
        </authorList>
    </citation>
    <scope>NUCLEOTIDE SEQUENCE [LARGE SCALE GENOMIC DNA]</scope>
</reference>
<accession>A0A1G2P2L2</accession>
<dbReference type="InterPro" id="IPR015424">
    <property type="entry name" value="PyrdxlP-dep_Trfase"/>
</dbReference>